<dbReference type="RefSeq" id="WP_210717633.1">
    <property type="nucleotide sequence ID" value="NZ_JAAXLS010000014.1"/>
</dbReference>
<keyword evidence="3" id="KW-1185">Reference proteome</keyword>
<evidence type="ECO:0000313" key="2">
    <source>
        <dbReference type="EMBL" id="NKQ55414.1"/>
    </source>
</evidence>
<sequence length="189" mass="19564">MSQPNGPSQIIGDLTSTTPAQQQPAGSPPLPLPTTGPVQTTQGAPAPAQPSGAPPAPAGIPTDPQQAMAAGRAAATASLAQSHTGKGYEVNIDGLAKQINDIQDILDGTLYNVNVPARVDPPGNEYASRGYAEGAGGATAYLTMFNQHHEGITQYLRGYVQALGQVRDAYQRQDHEALDALAGLNKEKD</sequence>
<proteinExistence type="predicted"/>
<protein>
    <recommendedName>
        <fullName evidence="4">PE domain-containing protein</fullName>
    </recommendedName>
</protein>
<evidence type="ECO:0000313" key="3">
    <source>
        <dbReference type="Proteomes" id="UP000715441"/>
    </source>
</evidence>
<evidence type="ECO:0000256" key="1">
    <source>
        <dbReference type="SAM" id="MobiDB-lite"/>
    </source>
</evidence>
<feature type="region of interest" description="Disordered" evidence="1">
    <location>
        <begin position="1"/>
        <end position="66"/>
    </location>
</feature>
<dbReference type="EMBL" id="JAAXLS010000014">
    <property type="protein sequence ID" value="NKQ55414.1"/>
    <property type="molecule type" value="Genomic_DNA"/>
</dbReference>
<feature type="compositionally biased region" description="Low complexity" evidence="1">
    <location>
        <begin position="35"/>
        <end position="51"/>
    </location>
</feature>
<dbReference type="Proteomes" id="UP000715441">
    <property type="component" value="Unassembled WGS sequence"/>
</dbReference>
<name>A0ABX1J759_9PSEU</name>
<evidence type="ECO:0008006" key="4">
    <source>
        <dbReference type="Google" id="ProtNLM"/>
    </source>
</evidence>
<gene>
    <name evidence="2" type="ORF">HFP15_21250</name>
</gene>
<reference evidence="2 3" key="1">
    <citation type="submission" date="2020-04" db="EMBL/GenBank/DDBJ databases">
        <title>Novel species.</title>
        <authorList>
            <person name="Teo W.F.A."/>
            <person name="Lipun K."/>
            <person name="Srisuk N."/>
            <person name="Duangmal K."/>
        </authorList>
    </citation>
    <scope>NUCLEOTIDE SEQUENCE [LARGE SCALE GENOMIC DNA]</scope>
    <source>
        <strain evidence="2 3">K13G38</strain>
    </source>
</reference>
<organism evidence="2 3">
    <name type="scientific">Amycolatopsis acididurans</name>
    <dbReference type="NCBI Taxonomy" id="2724524"/>
    <lineage>
        <taxon>Bacteria</taxon>
        <taxon>Bacillati</taxon>
        <taxon>Actinomycetota</taxon>
        <taxon>Actinomycetes</taxon>
        <taxon>Pseudonocardiales</taxon>
        <taxon>Pseudonocardiaceae</taxon>
        <taxon>Amycolatopsis</taxon>
    </lineage>
</organism>
<accession>A0ABX1J759</accession>
<comment type="caution">
    <text evidence="2">The sequence shown here is derived from an EMBL/GenBank/DDBJ whole genome shotgun (WGS) entry which is preliminary data.</text>
</comment>